<dbReference type="SMART" id="SM00072">
    <property type="entry name" value="GuKc"/>
    <property type="match status" value="1"/>
</dbReference>
<feature type="compositionally biased region" description="Low complexity" evidence="2">
    <location>
        <begin position="713"/>
        <end position="731"/>
    </location>
</feature>
<dbReference type="GO" id="GO:0005829">
    <property type="term" value="C:cytosol"/>
    <property type="evidence" value="ECO:0007669"/>
    <property type="project" value="TreeGrafter"/>
</dbReference>
<dbReference type="GO" id="GO:0004385">
    <property type="term" value="F:GMP kinase activity"/>
    <property type="evidence" value="ECO:0007669"/>
    <property type="project" value="TreeGrafter"/>
</dbReference>
<feature type="compositionally biased region" description="Basic and acidic residues" evidence="2">
    <location>
        <begin position="41"/>
        <end position="53"/>
    </location>
</feature>
<dbReference type="PROSITE" id="PS50052">
    <property type="entry name" value="GUANYLATE_KINASE_2"/>
    <property type="match status" value="1"/>
</dbReference>
<dbReference type="CTD" id="136332"/>
<evidence type="ECO:0000259" key="3">
    <source>
        <dbReference type="PROSITE" id="PS50052"/>
    </source>
</evidence>
<organism evidence="4 5">
    <name type="scientific">Acanthaster planci</name>
    <name type="common">Crown-of-thorns starfish</name>
    <dbReference type="NCBI Taxonomy" id="133434"/>
    <lineage>
        <taxon>Eukaryota</taxon>
        <taxon>Metazoa</taxon>
        <taxon>Echinodermata</taxon>
        <taxon>Eleutherozoa</taxon>
        <taxon>Asterozoa</taxon>
        <taxon>Asteroidea</taxon>
        <taxon>Valvatacea</taxon>
        <taxon>Valvatida</taxon>
        <taxon>Acanthasteridae</taxon>
        <taxon>Acanthaster</taxon>
    </lineage>
</organism>
<dbReference type="InterPro" id="IPR027417">
    <property type="entry name" value="P-loop_NTPase"/>
</dbReference>
<feature type="domain" description="Guanylate kinase-like" evidence="3">
    <location>
        <begin position="376"/>
        <end position="559"/>
    </location>
</feature>
<keyword evidence="1" id="KW-0808">Transferase</keyword>
<dbReference type="Pfam" id="PF14580">
    <property type="entry name" value="LRR_9"/>
    <property type="match status" value="1"/>
</dbReference>
<feature type="compositionally biased region" description="Low complexity" evidence="2">
    <location>
        <begin position="573"/>
        <end position="587"/>
    </location>
</feature>
<feature type="region of interest" description="Disordered" evidence="2">
    <location>
        <begin position="1"/>
        <end position="64"/>
    </location>
</feature>
<name>A0A8B7YZH8_ACAPL</name>
<reference evidence="5" key="1">
    <citation type="submission" date="2025-08" db="UniProtKB">
        <authorList>
            <consortium name="RefSeq"/>
        </authorList>
    </citation>
    <scope>IDENTIFICATION</scope>
</reference>
<dbReference type="InterPro" id="IPR008145">
    <property type="entry name" value="GK/Ca_channel_bsu"/>
</dbReference>
<keyword evidence="4" id="KW-1185">Reference proteome</keyword>
<dbReference type="InterPro" id="IPR008144">
    <property type="entry name" value="Guanylate_kin-like_dom"/>
</dbReference>
<accession>A0A8B7YZH8</accession>
<feature type="compositionally biased region" description="Polar residues" evidence="2">
    <location>
        <begin position="734"/>
        <end position="752"/>
    </location>
</feature>
<evidence type="ECO:0000256" key="1">
    <source>
        <dbReference type="ARBA" id="ARBA00022679"/>
    </source>
</evidence>
<evidence type="ECO:0000256" key="2">
    <source>
        <dbReference type="SAM" id="MobiDB-lite"/>
    </source>
</evidence>
<feature type="region of interest" description="Disordered" evidence="2">
    <location>
        <begin position="572"/>
        <end position="629"/>
    </location>
</feature>
<dbReference type="KEGG" id="aplc:110983645"/>
<sequence>MEDSRVDCFRPDSGPVNDELEVGSPYFIESTVSPNGNLPNGDRRFEIDGRGEESGISEDEELSPDGVLDDRTIAKGLSNLGRSAGGNDLVFLHLTLPGYSLQDITALQDYVHLQKLEIPYNKISDLSVLSYMPYLVELDASNNEICNLNSFKSPLNLKEVDLSFNNIETLNDFTELSTITKLIVDNNKISSLDGLQECKSLSCLSVAHNRIEKIENLQGLPLKYLNLRGNRLKEIENVESLHHLQQLDLSGNFIGSLRGLETNTLLETIDLENNHVESIDNIKPVQEISLLRNLNLLRNPIQGVSDYRLSLLYCLPQLTELDRHRVEAEEKVSANNMFNAPMDVVAAEDHRRCMVYASLRSARIYDSTLPSMETPYPMLVLVGPPGSGKNELAHKLVAEFPTYFGYGISHTTRAPYTGELDKKDFQFVSSSTFDSKIKQGVFLLTYQSDGHRYGVSQEAIEEVAKEGLACILTMEVEGVLSLKLTYYEPRYILLLPLDQAAHEARLRAVGNLSQENIEQALRETGRYRDIHQDKPGFFDMTVDSSDTTIAFDRCRELVSGYLGLEDSETQNLTTSNWVPSSNSPSPTQARSDSQTPMGDRSVTPLRSTSGMKTWSDRVKSGDTSSQMSRKLMSPAMRAMLEPTRSSVEQASYERRKSAARAAAAGIEPKPLDQLIARPPGTAPETLLGKGLDGSTARPKTGPAGYFEAPSPDSSAASRSGSELSGLSEARGMSGNVSPDSTASQQLQVSLNEMTLPGYGTDDGVGGRSEGSLVMSTDR</sequence>
<dbReference type="Proteomes" id="UP000694845">
    <property type="component" value="Unplaced"/>
</dbReference>
<dbReference type="SMART" id="SM00365">
    <property type="entry name" value="LRR_SD22"/>
    <property type="match status" value="8"/>
</dbReference>
<dbReference type="Pfam" id="PF00625">
    <property type="entry name" value="Guanylate_kin"/>
    <property type="match status" value="1"/>
</dbReference>
<dbReference type="Gene3D" id="3.80.10.10">
    <property type="entry name" value="Ribonuclease Inhibitor"/>
    <property type="match status" value="2"/>
</dbReference>
<dbReference type="PANTHER" id="PTHR23117:SF18">
    <property type="entry name" value="LEUCINE-RICH REPEAT AND GUANYLATE KINASE DOMAIN-CONTAINING PROTEIN"/>
    <property type="match status" value="1"/>
</dbReference>
<dbReference type="RefSeq" id="XP_022098759.1">
    <property type="nucleotide sequence ID" value="XM_022243067.1"/>
</dbReference>
<dbReference type="InterPro" id="IPR032675">
    <property type="entry name" value="LRR_dom_sf"/>
</dbReference>
<dbReference type="OMA" id="CNQISEM"/>
<protein>
    <submittedName>
        <fullName evidence="5">Leucine-rich repeat and guanylate kinase domain-containing protein-like isoform X1</fullName>
    </submittedName>
</protein>
<gene>
    <name evidence="5" type="primary">LOC110983645</name>
</gene>
<feature type="compositionally biased region" description="Basic and acidic residues" evidence="2">
    <location>
        <begin position="1"/>
        <end position="10"/>
    </location>
</feature>
<evidence type="ECO:0000313" key="5">
    <source>
        <dbReference type="RefSeq" id="XP_022098759.1"/>
    </source>
</evidence>
<dbReference type="GeneID" id="110983645"/>
<dbReference type="CDD" id="cd00071">
    <property type="entry name" value="GMPK"/>
    <property type="match status" value="1"/>
</dbReference>
<proteinExistence type="predicted"/>
<dbReference type="InterPro" id="IPR001611">
    <property type="entry name" value="Leu-rich_rpt"/>
</dbReference>
<dbReference type="AlphaFoldDB" id="A0A8B7YZH8"/>
<dbReference type="PANTHER" id="PTHR23117">
    <property type="entry name" value="GUANYLATE KINASE-RELATED"/>
    <property type="match status" value="1"/>
</dbReference>
<dbReference type="FunFam" id="3.40.50.300:FF:000828">
    <property type="entry name" value="leucine-rich repeat and guanylate kinase domain-containing protein-like"/>
    <property type="match status" value="1"/>
</dbReference>
<dbReference type="Gene3D" id="3.40.50.300">
    <property type="entry name" value="P-loop containing nucleotide triphosphate hydrolases"/>
    <property type="match status" value="1"/>
</dbReference>
<dbReference type="PROSITE" id="PS51450">
    <property type="entry name" value="LRR"/>
    <property type="match status" value="6"/>
</dbReference>
<evidence type="ECO:0000313" key="4">
    <source>
        <dbReference type="Proteomes" id="UP000694845"/>
    </source>
</evidence>
<dbReference type="SUPFAM" id="SSF52540">
    <property type="entry name" value="P-loop containing nucleoside triphosphate hydrolases"/>
    <property type="match status" value="1"/>
</dbReference>
<feature type="region of interest" description="Disordered" evidence="2">
    <location>
        <begin position="635"/>
        <end position="654"/>
    </location>
</feature>
<feature type="region of interest" description="Disordered" evidence="2">
    <location>
        <begin position="659"/>
        <end position="778"/>
    </location>
</feature>
<dbReference type="SUPFAM" id="SSF52058">
    <property type="entry name" value="L domain-like"/>
    <property type="match status" value="1"/>
</dbReference>
<dbReference type="OrthoDB" id="6334211at2759"/>